<keyword evidence="3" id="KW-1185">Reference proteome</keyword>
<sequence length="121" mass="13117">MRLRQGLLFDSAERPSQGPGRILRSDRESLTRRGAAEPESVSPDPSSAASEERPWRVLGLDFGAATSSWTARPAGRAGRSRGRPPVFTTVNWAVQRVRLGSPWPRRRWSCPADFGGCGGGG</sequence>
<evidence type="ECO:0000313" key="3">
    <source>
        <dbReference type="Proteomes" id="UP001066276"/>
    </source>
</evidence>
<gene>
    <name evidence="2" type="ORF">NDU88_003321</name>
</gene>
<evidence type="ECO:0000256" key="1">
    <source>
        <dbReference type="SAM" id="MobiDB-lite"/>
    </source>
</evidence>
<proteinExistence type="predicted"/>
<name>A0AAV7UDQ1_PLEWA</name>
<organism evidence="2 3">
    <name type="scientific">Pleurodeles waltl</name>
    <name type="common">Iberian ribbed newt</name>
    <dbReference type="NCBI Taxonomy" id="8319"/>
    <lineage>
        <taxon>Eukaryota</taxon>
        <taxon>Metazoa</taxon>
        <taxon>Chordata</taxon>
        <taxon>Craniata</taxon>
        <taxon>Vertebrata</taxon>
        <taxon>Euteleostomi</taxon>
        <taxon>Amphibia</taxon>
        <taxon>Batrachia</taxon>
        <taxon>Caudata</taxon>
        <taxon>Salamandroidea</taxon>
        <taxon>Salamandridae</taxon>
        <taxon>Pleurodelinae</taxon>
        <taxon>Pleurodeles</taxon>
    </lineage>
</organism>
<reference evidence="2" key="1">
    <citation type="journal article" date="2022" name="bioRxiv">
        <title>Sequencing and chromosome-scale assembly of the giantPleurodeles waltlgenome.</title>
        <authorList>
            <person name="Brown T."/>
            <person name="Elewa A."/>
            <person name="Iarovenko S."/>
            <person name="Subramanian E."/>
            <person name="Araus A.J."/>
            <person name="Petzold A."/>
            <person name="Susuki M."/>
            <person name="Suzuki K.-i.T."/>
            <person name="Hayashi T."/>
            <person name="Toyoda A."/>
            <person name="Oliveira C."/>
            <person name="Osipova E."/>
            <person name="Leigh N.D."/>
            <person name="Simon A."/>
            <person name="Yun M.H."/>
        </authorList>
    </citation>
    <scope>NUCLEOTIDE SEQUENCE</scope>
    <source>
        <strain evidence="2">20211129_DDA</strain>
        <tissue evidence="2">Liver</tissue>
    </source>
</reference>
<dbReference type="EMBL" id="JANPWB010000005">
    <property type="protein sequence ID" value="KAJ1186540.1"/>
    <property type="molecule type" value="Genomic_DNA"/>
</dbReference>
<comment type="caution">
    <text evidence="2">The sequence shown here is derived from an EMBL/GenBank/DDBJ whole genome shotgun (WGS) entry which is preliminary data.</text>
</comment>
<protein>
    <submittedName>
        <fullName evidence="2">Uncharacterized protein</fullName>
    </submittedName>
</protein>
<dbReference type="Proteomes" id="UP001066276">
    <property type="component" value="Chromosome 3_1"/>
</dbReference>
<accession>A0AAV7UDQ1</accession>
<feature type="region of interest" description="Disordered" evidence="1">
    <location>
        <begin position="1"/>
        <end position="55"/>
    </location>
</feature>
<feature type="compositionally biased region" description="Basic and acidic residues" evidence="1">
    <location>
        <begin position="23"/>
        <end position="36"/>
    </location>
</feature>
<evidence type="ECO:0000313" key="2">
    <source>
        <dbReference type="EMBL" id="KAJ1186540.1"/>
    </source>
</evidence>
<dbReference type="AlphaFoldDB" id="A0AAV7UDQ1"/>